<evidence type="ECO:0000313" key="2">
    <source>
        <dbReference type="Proteomes" id="UP000199517"/>
    </source>
</evidence>
<gene>
    <name evidence="1" type="ORF">SAMN04489710_110163</name>
</gene>
<protein>
    <submittedName>
        <fullName evidence="1">Uncharacterized protein</fullName>
    </submittedName>
</protein>
<accession>A0A1I1WQE0</accession>
<keyword evidence="2" id="KW-1185">Reference proteome</keyword>
<sequence>MQLACEITHCYRVGYRNRLVKRLRNGADKKPRKYRPYRNHNQTYKGTNIVCSNALSVSIFFQTTTTLLKQSY</sequence>
<dbReference type="EMBL" id="FOMQ01000010">
    <property type="protein sequence ID" value="SFD97249.1"/>
    <property type="molecule type" value="Genomic_DNA"/>
</dbReference>
<name>A0A1I1WQE0_9BURK</name>
<proteinExistence type="predicted"/>
<evidence type="ECO:0000313" key="1">
    <source>
        <dbReference type="EMBL" id="SFD97249.1"/>
    </source>
</evidence>
<organism evidence="1 2">
    <name type="scientific">Paracidovorax konjaci</name>
    <dbReference type="NCBI Taxonomy" id="32040"/>
    <lineage>
        <taxon>Bacteria</taxon>
        <taxon>Pseudomonadati</taxon>
        <taxon>Pseudomonadota</taxon>
        <taxon>Betaproteobacteria</taxon>
        <taxon>Burkholderiales</taxon>
        <taxon>Comamonadaceae</taxon>
        <taxon>Paracidovorax</taxon>
    </lineage>
</organism>
<reference evidence="2" key="1">
    <citation type="submission" date="2016-10" db="EMBL/GenBank/DDBJ databases">
        <authorList>
            <person name="Varghese N."/>
            <person name="Submissions S."/>
        </authorList>
    </citation>
    <scope>NUCLEOTIDE SEQUENCE [LARGE SCALE GENOMIC DNA]</scope>
    <source>
        <strain evidence="2">DSM 7481</strain>
    </source>
</reference>
<dbReference type="Proteomes" id="UP000199517">
    <property type="component" value="Unassembled WGS sequence"/>
</dbReference>
<dbReference type="AlphaFoldDB" id="A0A1I1WQE0"/>